<accession>A0A1U7LIN1</accession>
<evidence type="ECO:0000256" key="2">
    <source>
        <dbReference type="ARBA" id="ARBA00004319"/>
    </source>
</evidence>
<name>A0A1U7LIN1_NEOID</name>
<dbReference type="SUPFAM" id="SSF52833">
    <property type="entry name" value="Thioredoxin-like"/>
    <property type="match status" value="2"/>
</dbReference>
<evidence type="ECO:0000259" key="9">
    <source>
        <dbReference type="PROSITE" id="PS51352"/>
    </source>
</evidence>
<dbReference type="STRING" id="1198029.A0A1U7LIN1"/>
<comment type="caution">
    <text evidence="10">The sequence shown here is derived from an EMBL/GenBank/DDBJ whole genome shotgun (WGS) entry which is preliminary data.</text>
</comment>
<dbReference type="PRINTS" id="PR00421">
    <property type="entry name" value="THIOREDOXIN"/>
</dbReference>
<dbReference type="PANTHER" id="PTHR45815:SF3">
    <property type="entry name" value="PROTEIN DISULFIDE-ISOMERASE A6"/>
    <property type="match status" value="1"/>
</dbReference>
<evidence type="ECO:0000256" key="3">
    <source>
        <dbReference type="ARBA" id="ARBA00012723"/>
    </source>
</evidence>
<dbReference type="Proteomes" id="UP000186594">
    <property type="component" value="Unassembled WGS sequence"/>
</dbReference>
<keyword evidence="6" id="KW-0676">Redox-active center</keyword>
<evidence type="ECO:0000256" key="7">
    <source>
        <dbReference type="SAM" id="MobiDB-lite"/>
    </source>
</evidence>
<reference evidence="10 11" key="1">
    <citation type="submission" date="2016-04" db="EMBL/GenBank/DDBJ databases">
        <title>Evolutionary innovation and constraint leading to complex multicellularity in the Ascomycota.</title>
        <authorList>
            <person name="Cisse O."/>
            <person name="Nguyen A."/>
            <person name="Hewitt D.A."/>
            <person name="Jedd G."/>
            <person name="Stajich J.E."/>
        </authorList>
    </citation>
    <scope>NUCLEOTIDE SEQUENCE [LARGE SCALE GENOMIC DNA]</scope>
    <source>
        <strain evidence="10 11">DAH-3</strain>
    </source>
</reference>
<dbReference type="InterPro" id="IPR017937">
    <property type="entry name" value="Thioredoxin_CS"/>
</dbReference>
<evidence type="ECO:0000256" key="5">
    <source>
        <dbReference type="ARBA" id="ARBA00023235"/>
    </source>
</evidence>
<dbReference type="OrthoDB" id="10264505at2759"/>
<dbReference type="EC" id="5.3.4.1" evidence="3"/>
<comment type="subcellular location">
    <subcellularLocation>
        <location evidence="2">Endoplasmic reticulum lumen</location>
    </subcellularLocation>
</comment>
<dbReference type="Pfam" id="PF24541">
    <property type="entry name" value="Thioredox_PDIA6_C"/>
    <property type="match status" value="1"/>
</dbReference>
<dbReference type="PROSITE" id="PS00194">
    <property type="entry name" value="THIOREDOXIN_1"/>
    <property type="match status" value="1"/>
</dbReference>
<feature type="domain" description="Thioredoxin" evidence="9">
    <location>
        <begin position="7"/>
        <end position="132"/>
    </location>
</feature>
<dbReference type="InterPro" id="IPR036249">
    <property type="entry name" value="Thioredoxin-like_sf"/>
</dbReference>
<dbReference type="OMA" id="NHVKRAT"/>
<dbReference type="PANTHER" id="PTHR45815">
    <property type="entry name" value="PROTEIN DISULFIDE-ISOMERASE A6"/>
    <property type="match status" value="1"/>
</dbReference>
<gene>
    <name evidence="10" type="ORF">NEOLI_001849</name>
</gene>
<keyword evidence="8" id="KW-0732">Signal</keyword>
<protein>
    <recommendedName>
        <fullName evidence="3">protein disulfide-isomerase</fullName>
        <ecNumber evidence="3">5.3.4.1</ecNumber>
    </recommendedName>
</protein>
<evidence type="ECO:0000256" key="4">
    <source>
        <dbReference type="ARBA" id="ARBA00023157"/>
    </source>
</evidence>
<organism evidence="10 11">
    <name type="scientific">Neolecta irregularis (strain DAH-3)</name>
    <dbReference type="NCBI Taxonomy" id="1198029"/>
    <lineage>
        <taxon>Eukaryota</taxon>
        <taxon>Fungi</taxon>
        <taxon>Dikarya</taxon>
        <taxon>Ascomycota</taxon>
        <taxon>Taphrinomycotina</taxon>
        <taxon>Neolectales</taxon>
        <taxon>Neolectaceae</taxon>
        <taxon>Neolecta</taxon>
    </lineage>
</organism>
<dbReference type="InterPro" id="IPR013766">
    <property type="entry name" value="Thioredoxin_domain"/>
</dbReference>
<keyword evidence="11" id="KW-1185">Reference proteome</keyword>
<keyword evidence="4" id="KW-1015">Disulfide bond</keyword>
<sequence length="424" mass="47265">MKIAFILSLVASVPLTYALYQKSGPVQILDHRNFHNLLEKEPVALVEFFAPWCGHCKQLAVPYGKVAENLKGMVKIAAIDCDEEDNKPICGEHEVQGFPTIKLFKHGKVQEDYQGQRTAKAIADYAVEQIPNMVKKVTDKNLEQFLSDKNETAKVGLFTQKAATSALWKSLALNFKDKAIVFQVRDNQKSVLELFGITTFPTIFVLPGGDSPIVIYESDEIKAPALNKFVNRFITSEQTSDQETFGKSKTEVDSPKSQVNHLTSDIFESLCLAKSSKAICAIAFLPSYSDSQDEWIHTLDSTVTLAHKLNVKNFQFFWSSGSLSEKILKVLNFEAKLPAMVALNGRRGWVQKFQGDFDKDALQDFILATKNGDGKRDKIDMEKFSGWSKGDSTEPVQEAVAKEDISVTAEEPTAEKTPGQHDEL</sequence>
<dbReference type="GO" id="GO:0034976">
    <property type="term" value="P:response to endoplasmic reticulum stress"/>
    <property type="evidence" value="ECO:0007669"/>
    <property type="project" value="TreeGrafter"/>
</dbReference>
<dbReference type="Gene3D" id="3.40.30.10">
    <property type="entry name" value="Glutaredoxin"/>
    <property type="match status" value="2"/>
</dbReference>
<dbReference type="AlphaFoldDB" id="A0A1U7LIN1"/>
<dbReference type="EMBL" id="LXFE01003117">
    <property type="protein sequence ID" value="OLL22504.1"/>
    <property type="molecule type" value="Genomic_DNA"/>
</dbReference>
<dbReference type="GO" id="GO:0015035">
    <property type="term" value="F:protein-disulfide reductase activity"/>
    <property type="evidence" value="ECO:0007669"/>
    <property type="project" value="TreeGrafter"/>
</dbReference>
<evidence type="ECO:0000256" key="6">
    <source>
        <dbReference type="ARBA" id="ARBA00023284"/>
    </source>
</evidence>
<evidence type="ECO:0000256" key="1">
    <source>
        <dbReference type="ARBA" id="ARBA00001182"/>
    </source>
</evidence>
<dbReference type="PROSITE" id="PS51352">
    <property type="entry name" value="THIOREDOXIN_2"/>
    <property type="match status" value="1"/>
</dbReference>
<dbReference type="GO" id="GO:0005788">
    <property type="term" value="C:endoplasmic reticulum lumen"/>
    <property type="evidence" value="ECO:0007669"/>
    <property type="project" value="UniProtKB-SubCell"/>
</dbReference>
<feature type="chain" id="PRO_5013205400" description="protein disulfide-isomerase" evidence="8">
    <location>
        <begin position="19"/>
        <end position="424"/>
    </location>
</feature>
<comment type="catalytic activity">
    <reaction evidence="1">
        <text>Catalyzes the rearrangement of -S-S- bonds in proteins.</text>
        <dbReference type="EC" id="5.3.4.1"/>
    </reaction>
</comment>
<evidence type="ECO:0000313" key="10">
    <source>
        <dbReference type="EMBL" id="OLL22504.1"/>
    </source>
</evidence>
<feature type="signal peptide" evidence="8">
    <location>
        <begin position="1"/>
        <end position="18"/>
    </location>
</feature>
<evidence type="ECO:0000256" key="8">
    <source>
        <dbReference type="SAM" id="SignalP"/>
    </source>
</evidence>
<dbReference type="Pfam" id="PF00085">
    <property type="entry name" value="Thioredoxin"/>
    <property type="match status" value="1"/>
</dbReference>
<keyword evidence="5" id="KW-0413">Isomerase</keyword>
<evidence type="ECO:0000313" key="11">
    <source>
        <dbReference type="Proteomes" id="UP000186594"/>
    </source>
</evidence>
<feature type="region of interest" description="Disordered" evidence="7">
    <location>
        <begin position="383"/>
        <end position="424"/>
    </location>
</feature>
<proteinExistence type="predicted"/>
<dbReference type="InterPro" id="IPR057305">
    <property type="entry name" value="Thioredox_PDIA6_C"/>
</dbReference>
<dbReference type="GO" id="GO:0003756">
    <property type="term" value="F:protein disulfide isomerase activity"/>
    <property type="evidence" value="ECO:0007669"/>
    <property type="project" value="UniProtKB-EC"/>
</dbReference>